<sequence>MRVTISGLPGSGTTTVAKILAERLNCKLISAGEVFRKMAKDLGMSLEEFSEYARKNPEIDRKLDELQKELAEKENDVVVEGRLSGWFVNADLKVWIYCEDEERYRRVAKREKLSYEEAKRRTMERERIEKERYKKFYGIDIEDLKIYDIAINSGKFKPEEIVEIILRAIELKGYGNKR</sequence>
<comment type="similarity">
    <text evidence="2 10">Belongs to the cytidylate kinase family. Type 2 subfamily.</text>
</comment>
<evidence type="ECO:0000256" key="1">
    <source>
        <dbReference type="ARBA" id="ARBA00004496"/>
    </source>
</evidence>
<evidence type="ECO:0000256" key="6">
    <source>
        <dbReference type="ARBA" id="ARBA00022777"/>
    </source>
</evidence>
<evidence type="ECO:0000256" key="7">
    <source>
        <dbReference type="ARBA" id="ARBA00022840"/>
    </source>
</evidence>
<evidence type="ECO:0000256" key="4">
    <source>
        <dbReference type="ARBA" id="ARBA00022679"/>
    </source>
</evidence>
<dbReference type="EMBL" id="CP001899">
    <property type="protein sequence ID" value="ADC65320.1"/>
    <property type="molecule type" value="Genomic_DNA"/>
</dbReference>
<dbReference type="GO" id="GO:0006220">
    <property type="term" value="P:pyrimidine nucleotide metabolic process"/>
    <property type="evidence" value="ECO:0007669"/>
    <property type="project" value="UniProtKB-UniRule"/>
</dbReference>
<evidence type="ECO:0000256" key="11">
    <source>
        <dbReference type="SAM" id="Coils"/>
    </source>
</evidence>
<dbReference type="HAMAP" id="MF_00239">
    <property type="entry name" value="Cytidyl_kinase_type2"/>
    <property type="match status" value="1"/>
</dbReference>
<organism evidence="12 13">
    <name type="scientific">Ferroglobus placidus (strain DSM 10642 / AEDII12DO)</name>
    <dbReference type="NCBI Taxonomy" id="589924"/>
    <lineage>
        <taxon>Archaea</taxon>
        <taxon>Methanobacteriati</taxon>
        <taxon>Methanobacteriota</taxon>
        <taxon>Archaeoglobi</taxon>
        <taxon>Archaeoglobales</taxon>
        <taxon>Archaeoglobaceae</taxon>
        <taxon>Ferroglobus</taxon>
    </lineage>
</organism>
<keyword evidence="6 10" id="KW-0418">Kinase</keyword>
<proteinExistence type="inferred from homology"/>
<evidence type="ECO:0000256" key="3">
    <source>
        <dbReference type="ARBA" id="ARBA00022490"/>
    </source>
</evidence>
<dbReference type="STRING" id="589924.Ferp_1161"/>
<evidence type="ECO:0000256" key="8">
    <source>
        <dbReference type="ARBA" id="ARBA00047615"/>
    </source>
</evidence>
<accession>D3RXV7</accession>
<dbReference type="InterPro" id="IPR011994">
    <property type="entry name" value="Cytidylate_kinase_dom"/>
</dbReference>
<dbReference type="eggNOG" id="arCOG01037">
    <property type="taxonomic scope" value="Archaea"/>
</dbReference>
<protein>
    <recommendedName>
        <fullName evidence="10">Cytidylate kinase</fullName>
        <shortName evidence="10">CK</shortName>
        <ecNumber evidence="10">2.7.4.25</ecNumber>
    </recommendedName>
    <alternativeName>
        <fullName evidence="10">Cytidine monophosphate kinase</fullName>
        <shortName evidence="10">CMP kinase</shortName>
    </alternativeName>
</protein>
<comment type="catalytic activity">
    <reaction evidence="8 10">
        <text>dCMP + ATP = dCDP + ADP</text>
        <dbReference type="Rhea" id="RHEA:25094"/>
        <dbReference type="ChEBI" id="CHEBI:30616"/>
        <dbReference type="ChEBI" id="CHEBI:57566"/>
        <dbReference type="ChEBI" id="CHEBI:58593"/>
        <dbReference type="ChEBI" id="CHEBI:456216"/>
        <dbReference type="EC" id="2.7.4.25"/>
    </reaction>
</comment>
<dbReference type="Gene3D" id="3.40.50.300">
    <property type="entry name" value="P-loop containing nucleotide triphosphate hydrolases"/>
    <property type="match status" value="1"/>
</dbReference>
<dbReference type="Proteomes" id="UP000002613">
    <property type="component" value="Chromosome"/>
</dbReference>
<keyword evidence="4 10" id="KW-0808">Transferase</keyword>
<dbReference type="SUPFAM" id="SSF52540">
    <property type="entry name" value="P-loop containing nucleoside triphosphate hydrolases"/>
    <property type="match status" value="1"/>
</dbReference>
<keyword evidence="7 10" id="KW-0067">ATP-binding</keyword>
<keyword evidence="11" id="KW-0175">Coiled coil</keyword>
<dbReference type="Pfam" id="PF13189">
    <property type="entry name" value="Cytidylate_kin2"/>
    <property type="match status" value="1"/>
</dbReference>
<dbReference type="GO" id="GO:0036431">
    <property type="term" value="F:dCMP kinase activity"/>
    <property type="evidence" value="ECO:0007669"/>
    <property type="project" value="InterPro"/>
</dbReference>
<evidence type="ECO:0000313" key="12">
    <source>
        <dbReference type="EMBL" id="ADC65320.1"/>
    </source>
</evidence>
<comment type="subcellular location">
    <subcellularLocation>
        <location evidence="1 10">Cytoplasm</location>
    </subcellularLocation>
</comment>
<evidence type="ECO:0000313" key="13">
    <source>
        <dbReference type="Proteomes" id="UP000002613"/>
    </source>
</evidence>
<dbReference type="GO" id="GO:0005737">
    <property type="term" value="C:cytoplasm"/>
    <property type="evidence" value="ECO:0007669"/>
    <property type="project" value="UniProtKB-SubCell"/>
</dbReference>
<reference evidence="13" key="1">
    <citation type="submission" date="2010-02" db="EMBL/GenBank/DDBJ databases">
        <title>Complete sequence of Ferroglobus placidus DSM 10642.</title>
        <authorList>
            <consortium name="US DOE Joint Genome Institute"/>
            <person name="Lucas S."/>
            <person name="Copeland A."/>
            <person name="Lapidus A."/>
            <person name="Cheng J.-F."/>
            <person name="Bruce D."/>
            <person name="Goodwin L."/>
            <person name="Pitluck S."/>
            <person name="Saunders E."/>
            <person name="Brettin T."/>
            <person name="Detter J.C."/>
            <person name="Han C."/>
            <person name="Tapia R."/>
            <person name="Larimer F."/>
            <person name="Land M."/>
            <person name="Hauser L."/>
            <person name="Kyrpides N."/>
            <person name="Ivanova N."/>
            <person name="Holmes D."/>
            <person name="Lovley D."/>
            <person name="Kyrpides N."/>
            <person name="Anderson I.J."/>
            <person name="Woyke T."/>
        </authorList>
    </citation>
    <scope>NUCLEOTIDE SEQUENCE [LARGE SCALE GENOMIC DNA]</scope>
    <source>
        <strain evidence="13">DSM 10642 / AEDII12DO</strain>
    </source>
</reference>
<gene>
    <name evidence="10" type="primary">cmk</name>
    <name evidence="12" type="ordered locus">Ferp_1161</name>
</gene>
<comment type="catalytic activity">
    <reaction evidence="9 10">
        <text>CMP + ATP = CDP + ADP</text>
        <dbReference type="Rhea" id="RHEA:11600"/>
        <dbReference type="ChEBI" id="CHEBI:30616"/>
        <dbReference type="ChEBI" id="CHEBI:58069"/>
        <dbReference type="ChEBI" id="CHEBI:60377"/>
        <dbReference type="ChEBI" id="CHEBI:456216"/>
        <dbReference type="EC" id="2.7.4.25"/>
    </reaction>
</comment>
<reference evidence="12 13" key="2">
    <citation type="journal article" date="2011" name="Stand. Genomic Sci.">
        <title>Complete genome sequence of Ferroglobus placidus AEDII12DO.</title>
        <authorList>
            <person name="Anderson I."/>
            <person name="Risso C."/>
            <person name="Holmes D."/>
            <person name="Lucas S."/>
            <person name="Copeland A."/>
            <person name="Lapidus A."/>
            <person name="Cheng J.F."/>
            <person name="Bruce D."/>
            <person name="Goodwin L."/>
            <person name="Pitluck S."/>
            <person name="Saunders E."/>
            <person name="Brettin T."/>
            <person name="Detter J.C."/>
            <person name="Han C."/>
            <person name="Tapia R."/>
            <person name="Larimer F."/>
            <person name="Land M."/>
            <person name="Hauser L."/>
            <person name="Woyke T."/>
            <person name="Lovley D."/>
            <person name="Kyrpides N."/>
            <person name="Ivanova N."/>
        </authorList>
    </citation>
    <scope>NUCLEOTIDE SEQUENCE [LARGE SCALE GENOMIC DNA]</scope>
    <source>
        <strain evidence="13">DSM 10642 / AEDII12DO</strain>
    </source>
</reference>
<dbReference type="OrthoDB" id="31096at2157"/>
<dbReference type="InterPro" id="IPR011892">
    <property type="entry name" value="Cyt_kin_arch"/>
</dbReference>
<dbReference type="PaxDb" id="589924-Ferp_1161"/>
<feature type="coiled-coil region" evidence="11">
    <location>
        <begin position="49"/>
        <end position="83"/>
    </location>
</feature>
<dbReference type="RefSeq" id="WP_012965663.1">
    <property type="nucleotide sequence ID" value="NC_013849.1"/>
</dbReference>
<dbReference type="InterPro" id="IPR027417">
    <property type="entry name" value="P-loop_NTPase"/>
</dbReference>
<evidence type="ECO:0000256" key="5">
    <source>
        <dbReference type="ARBA" id="ARBA00022741"/>
    </source>
</evidence>
<keyword evidence="13" id="KW-1185">Reference proteome</keyword>
<keyword evidence="3 10" id="KW-0963">Cytoplasm</keyword>
<dbReference type="NCBIfam" id="TIGR02173">
    <property type="entry name" value="cyt_kin_arch"/>
    <property type="match status" value="1"/>
</dbReference>
<dbReference type="CDD" id="cd02020">
    <property type="entry name" value="CMPK"/>
    <property type="match status" value="1"/>
</dbReference>
<evidence type="ECO:0000256" key="10">
    <source>
        <dbReference type="HAMAP-Rule" id="MF_00239"/>
    </source>
</evidence>
<evidence type="ECO:0000256" key="9">
    <source>
        <dbReference type="ARBA" id="ARBA00048478"/>
    </source>
</evidence>
<feature type="binding site" evidence="10">
    <location>
        <begin position="7"/>
        <end position="15"/>
    </location>
    <ligand>
        <name>ATP</name>
        <dbReference type="ChEBI" id="CHEBI:30616"/>
    </ligand>
</feature>
<dbReference type="GeneID" id="8778673"/>
<dbReference type="HOGENOM" id="CLU_079959_1_0_2"/>
<dbReference type="AlphaFoldDB" id="D3RXV7"/>
<dbReference type="GO" id="GO:0005524">
    <property type="term" value="F:ATP binding"/>
    <property type="evidence" value="ECO:0007669"/>
    <property type="project" value="UniProtKB-UniRule"/>
</dbReference>
<dbReference type="GO" id="GO:0036430">
    <property type="term" value="F:CMP kinase activity"/>
    <property type="evidence" value="ECO:0007669"/>
    <property type="project" value="RHEA"/>
</dbReference>
<keyword evidence="5 10" id="KW-0547">Nucleotide-binding</keyword>
<dbReference type="EC" id="2.7.4.25" evidence="10"/>
<dbReference type="KEGG" id="fpl:Ferp_1161"/>
<name>D3RXV7_FERPA</name>
<evidence type="ECO:0000256" key="2">
    <source>
        <dbReference type="ARBA" id="ARBA00011005"/>
    </source>
</evidence>